<evidence type="ECO:0000313" key="3">
    <source>
        <dbReference type="Proteomes" id="UP000632377"/>
    </source>
</evidence>
<proteinExistence type="predicted"/>
<name>A0ABS1TBH5_9CLOT</name>
<dbReference type="Proteomes" id="UP000632377">
    <property type="component" value="Unassembled WGS sequence"/>
</dbReference>
<comment type="caution">
    <text evidence="2">The sequence shown here is derived from an EMBL/GenBank/DDBJ whole genome shotgun (WGS) entry which is preliminary data.</text>
</comment>
<evidence type="ECO:0000313" key="2">
    <source>
        <dbReference type="EMBL" id="MBL4936626.1"/>
    </source>
</evidence>
<keyword evidence="3" id="KW-1185">Reference proteome</keyword>
<organism evidence="2 3">
    <name type="scientific">Clostridium rhizosphaerae</name>
    <dbReference type="NCBI Taxonomy" id="2803861"/>
    <lineage>
        <taxon>Bacteria</taxon>
        <taxon>Bacillati</taxon>
        <taxon>Bacillota</taxon>
        <taxon>Clostridia</taxon>
        <taxon>Eubacteriales</taxon>
        <taxon>Clostridiaceae</taxon>
        <taxon>Clostridium</taxon>
    </lineage>
</organism>
<keyword evidence="1" id="KW-0175">Coiled coil</keyword>
<dbReference type="RefSeq" id="WP_202749380.1">
    <property type="nucleotide sequence ID" value="NZ_JAESWC010000007.1"/>
</dbReference>
<accession>A0ABS1TBH5</accession>
<dbReference type="EMBL" id="JAESWC010000007">
    <property type="protein sequence ID" value="MBL4936626.1"/>
    <property type="molecule type" value="Genomic_DNA"/>
</dbReference>
<reference evidence="2 3" key="1">
    <citation type="submission" date="2021-01" db="EMBL/GenBank/DDBJ databases">
        <title>Genome public.</title>
        <authorList>
            <person name="Liu C."/>
            <person name="Sun Q."/>
        </authorList>
    </citation>
    <scope>NUCLEOTIDE SEQUENCE [LARGE SCALE GENOMIC DNA]</scope>
    <source>
        <strain evidence="2 3">YIM B02515</strain>
    </source>
</reference>
<gene>
    <name evidence="2" type="ORF">JK636_12745</name>
</gene>
<sequence>MYEKINREILEVKERVRRREKILSFINHADDNLKNELHRKDELKKILSKEELDVKKLEGLSIKGMFITLLGNKEEKLDKEKAEFLAAKLKYDSCCGTVKSIETDLQKYYGELREIGNANDDYEKLMRKKEQFILNAHDINTRKILDFAEERGSIEADLREIKQAIMAGNSVLNSLERAADALDTAENWGTYDMFGGGIISSMEKHSSIDEAVDYINDARDKLDRFRRELSDVNLSIDVTVDISSFDKFADYFFDGIFADWNVQSKIEDSQYSLRSTIYKVQRVIDNLKVKNDLGEEKLRKVKENFRSVIEKAED</sequence>
<protein>
    <submittedName>
        <fullName evidence="2">Uncharacterized protein</fullName>
    </submittedName>
</protein>
<evidence type="ECO:0000256" key="1">
    <source>
        <dbReference type="SAM" id="Coils"/>
    </source>
</evidence>
<feature type="coiled-coil region" evidence="1">
    <location>
        <begin position="208"/>
        <end position="235"/>
    </location>
</feature>